<name>A0A975DJE7_9GAMM</name>
<evidence type="ECO:0000313" key="3">
    <source>
        <dbReference type="Proteomes" id="UP000664904"/>
    </source>
</evidence>
<evidence type="ECO:0000313" key="2">
    <source>
        <dbReference type="EMBL" id="QTH72734.1"/>
    </source>
</evidence>
<feature type="domain" description="DSBA-like thioredoxin" evidence="1">
    <location>
        <begin position="6"/>
        <end position="205"/>
    </location>
</feature>
<dbReference type="AlphaFoldDB" id="A0A975DJE7"/>
<evidence type="ECO:0000259" key="1">
    <source>
        <dbReference type="Pfam" id="PF01323"/>
    </source>
</evidence>
<accession>A0A975DJE7</accession>
<dbReference type="CDD" id="cd03024">
    <property type="entry name" value="DsbA_FrnE"/>
    <property type="match status" value="1"/>
</dbReference>
<protein>
    <submittedName>
        <fullName evidence="2">DsbA family oxidoreductase</fullName>
    </submittedName>
</protein>
<dbReference type="RefSeq" id="WP_208844357.1">
    <property type="nucleotide sequence ID" value="NZ_CP072133.1"/>
</dbReference>
<proteinExistence type="predicted"/>
<dbReference type="Pfam" id="PF01323">
    <property type="entry name" value="DSBA"/>
    <property type="match status" value="1"/>
</dbReference>
<keyword evidence="3" id="KW-1185">Reference proteome</keyword>
<dbReference type="PANTHER" id="PTHR13887">
    <property type="entry name" value="GLUTATHIONE S-TRANSFERASE KAPPA"/>
    <property type="match status" value="1"/>
</dbReference>
<dbReference type="EMBL" id="CP072133">
    <property type="protein sequence ID" value="QTH72734.1"/>
    <property type="molecule type" value="Genomic_DNA"/>
</dbReference>
<gene>
    <name evidence="2" type="ORF">J5O05_08180</name>
</gene>
<dbReference type="PANTHER" id="PTHR13887:SF41">
    <property type="entry name" value="THIOREDOXIN SUPERFAMILY PROTEIN"/>
    <property type="match status" value="1"/>
</dbReference>
<organism evidence="2 3">
    <name type="scientific">Pseudoalteromonas xiamenensis</name>
    <dbReference type="NCBI Taxonomy" id="882626"/>
    <lineage>
        <taxon>Bacteria</taxon>
        <taxon>Pseudomonadati</taxon>
        <taxon>Pseudomonadota</taxon>
        <taxon>Gammaproteobacteria</taxon>
        <taxon>Alteromonadales</taxon>
        <taxon>Pseudoalteromonadaceae</taxon>
        <taxon>Pseudoalteromonas</taxon>
    </lineage>
</organism>
<dbReference type="Gene3D" id="3.40.30.10">
    <property type="entry name" value="Glutaredoxin"/>
    <property type="match status" value="1"/>
</dbReference>
<reference evidence="2" key="1">
    <citation type="submission" date="2021-03" db="EMBL/GenBank/DDBJ databases">
        <title>Complete Genome of Pseudoalteromonas xiamenensis STKMTI.2, a new potential marine bacterium producing anti-Vibrio compounds.</title>
        <authorList>
            <person name="Handayani D.P."/>
            <person name="Isnansetyo A."/>
            <person name="Istiqomah I."/>
            <person name="Jumina J."/>
        </authorList>
    </citation>
    <scope>NUCLEOTIDE SEQUENCE</scope>
    <source>
        <strain evidence="2">STKMTI.2</strain>
    </source>
</reference>
<dbReference type="SUPFAM" id="SSF52833">
    <property type="entry name" value="Thioredoxin-like"/>
    <property type="match status" value="1"/>
</dbReference>
<sequence length="212" mass="24273">MKNLKIEYVHDIDCSWCPINYANLKTAIKALNDEVSVEIEFLPYEVKPNFKVEGEKISTHLMKLNGWNEQQHAEYRESLLRTAAQAGVKIDFSKRTHYYNTSLGHRLVHFASLSNKQAAMNELLIEGYFEKGLNPTKVDQLLELAARLDLDLGEAKQALTAQFQEPALVEKYQRARQITTRGVPALRINGKQVVIGTRPPEYFIDLLRNIET</sequence>
<dbReference type="InterPro" id="IPR036249">
    <property type="entry name" value="Thioredoxin-like_sf"/>
</dbReference>
<dbReference type="GO" id="GO:0016491">
    <property type="term" value="F:oxidoreductase activity"/>
    <property type="evidence" value="ECO:0007669"/>
    <property type="project" value="InterPro"/>
</dbReference>
<dbReference type="InterPro" id="IPR001853">
    <property type="entry name" value="DSBA-like_thioredoxin_dom"/>
</dbReference>
<dbReference type="KEGG" id="pxi:J5O05_08180"/>
<dbReference type="Proteomes" id="UP000664904">
    <property type="component" value="Chromosome"/>
</dbReference>